<dbReference type="InterPro" id="IPR023214">
    <property type="entry name" value="HAD_sf"/>
</dbReference>
<dbReference type="OMA" id="MLMANMM"/>
<dbReference type="Proteomes" id="UP000018144">
    <property type="component" value="Unassembled WGS sequence"/>
</dbReference>
<accession>U4LPB5</accession>
<evidence type="ECO:0000313" key="1">
    <source>
        <dbReference type="EMBL" id="CCX31170.1"/>
    </source>
</evidence>
<evidence type="ECO:0000313" key="2">
    <source>
        <dbReference type="Proteomes" id="UP000018144"/>
    </source>
</evidence>
<sequence length="204" mass="22394">MPLNLTATFSLLRALKNPSILVPHFTTPSFNQIPIPLFPGEDVRAVVLDKDNCFAAPRTDVIWPEYEETYAKLRAHYGDRLVIVSNTSGTKVEDASGAKAVLLTKNTSTAVLRHDTLKPGCSEEIFAYLKARGVTKPSQIAVVGDRIATDVVMASLMGARSVWIKDGTPARPAEKTWYGPVEAGVVEMLQRRGWKAMPLSEKEI</sequence>
<dbReference type="InterPro" id="IPR036412">
    <property type="entry name" value="HAD-like_sf"/>
</dbReference>
<keyword evidence="2" id="KW-1185">Reference proteome</keyword>
<dbReference type="Pfam" id="PF09419">
    <property type="entry name" value="PGP_phosphatase"/>
    <property type="match status" value="1"/>
</dbReference>
<organism evidence="1 2">
    <name type="scientific">Pyronema omphalodes (strain CBS 100304)</name>
    <name type="common">Pyronema confluens</name>
    <dbReference type="NCBI Taxonomy" id="1076935"/>
    <lineage>
        <taxon>Eukaryota</taxon>
        <taxon>Fungi</taxon>
        <taxon>Dikarya</taxon>
        <taxon>Ascomycota</taxon>
        <taxon>Pezizomycotina</taxon>
        <taxon>Pezizomycetes</taxon>
        <taxon>Pezizales</taxon>
        <taxon>Pyronemataceae</taxon>
        <taxon>Pyronema</taxon>
    </lineage>
</organism>
<gene>
    <name evidence="1" type="ORF">PCON_10298</name>
</gene>
<dbReference type="InterPro" id="IPR010021">
    <property type="entry name" value="PGPP1/Gep4"/>
</dbReference>
<dbReference type="EMBL" id="HF935557">
    <property type="protein sequence ID" value="CCX31170.1"/>
    <property type="molecule type" value="Genomic_DNA"/>
</dbReference>
<dbReference type="STRING" id="1076935.U4LPB5"/>
<dbReference type="InterPro" id="IPR027706">
    <property type="entry name" value="PGP_Pase"/>
</dbReference>
<proteinExistence type="predicted"/>
<dbReference type="GO" id="GO:0005739">
    <property type="term" value="C:mitochondrion"/>
    <property type="evidence" value="ECO:0007669"/>
    <property type="project" value="TreeGrafter"/>
</dbReference>
<dbReference type="Gene3D" id="3.40.50.1000">
    <property type="entry name" value="HAD superfamily/HAD-like"/>
    <property type="match status" value="1"/>
</dbReference>
<dbReference type="CDD" id="cd01427">
    <property type="entry name" value="HAD_like"/>
    <property type="match status" value="1"/>
</dbReference>
<dbReference type="OrthoDB" id="198652at2759"/>
<dbReference type="SUPFAM" id="SSF56784">
    <property type="entry name" value="HAD-like"/>
    <property type="match status" value="1"/>
</dbReference>
<dbReference type="PANTHER" id="PTHR19288">
    <property type="entry name" value="4-NITROPHENYLPHOSPHATASE-RELATED"/>
    <property type="match status" value="1"/>
</dbReference>
<dbReference type="PANTHER" id="PTHR19288:SF25">
    <property type="entry name" value="PHOSPHATIDYLGLYCEROPHOSPHATASE GEP4, MITOCHONDRIAL"/>
    <property type="match status" value="1"/>
</dbReference>
<protein>
    <submittedName>
        <fullName evidence="1">Similar to Phosphatidylglycerophosphatase GEP4, mitochondrial acc. no. P38812</fullName>
    </submittedName>
</protein>
<dbReference type="AlphaFoldDB" id="U4LPB5"/>
<name>U4LPB5_PYROM</name>
<dbReference type="GO" id="GO:0032049">
    <property type="term" value="P:cardiolipin biosynthetic process"/>
    <property type="evidence" value="ECO:0007669"/>
    <property type="project" value="TreeGrafter"/>
</dbReference>
<reference evidence="1 2" key="1">
    <citation type="journal article" date="2013" name="PLoS Genet.">
        <title>The genome and development-dependent transcriptomes of Pyronema confluens: a window into fungal evolution.</title>
        <authorList>
            <person name="Traeger S."/>
            <person name="Altegoer F."/>
            <person name="Freitag M."/>
            <person name="Gabaldon T."/>
            <person name="Kempken F."/>
            <person name="Kumar A."/>
            <person name="Marcet-Houben M."/>
            <person name="Poggeler S."/>
            <person name="Stajich J.E."/>
            <person name="Nowrousian M."/>
        </authorList>
    </citation>
    <scope>NUCLEOTIDE SEQUENCE [LARGE SCALE GENOMIC DNA]</scope>
    <source>
        <strain evidence="2">CBS 100304</strain>
        <tissue evidence="1">Vegetative mycelium</tissue>
    </source>
</reference>
<dbReference type="NCBIfam" id="TIGR01668">
    <property type="entry name" value="YqeG_hyp_ppase"/>
    <property type="match status" value="1"/>
</dbReference>
<dbReference type="eggNOG" id="KOG2961">
    <property type="taxonomic scope" value="Eukaryota"/>
</dbReference>
<dbReference type="GO" id="GO:0008962">
    <property type="term" value="F:phosphatidylglycerophosphatase activity"/>
    <property type="evidence" value="ECO:0007669"/>
    <property type="project" value="InterPro"/>
</dbReference>